<name>A0A226D8M8_FOLCA</name>
<dbReference type="EMBL" id="LNIX01000030">
    <property type="protein sequence ID" value="OXA41107.1"/>
    <property type="molecule type" value="Genomic_DNA"/>
</dbReference>
<evidence type="ECO:0000313" key="1">
    <source>
        <dbReference type="EMBL" id="OXA41107.1"/>
    </source>
</evidence>
<protein>
    <submittedName>
        <fullName evidence="1">Uncharacterized protein</fullName>
    </submittedName>
</protein>
<accession>A0A226D8M8</accession>
<dbReference type="Gene3D" id="1.25.40.20">
    <property type="entry name" value="Ankyrin repeat-containing domain"/>
    <property type="match status" value="1"/>
</dbReference>
<evidence type="ECO:0000313" key="2">
    <source>
        <dbReference type="Proteomes" id="UP000198287"/>
    </source>
</evidence>
<dbReference type="InterPro" id="IPR036770">
    <property type="entry name" value="Ankyrin_rpt-contain_sf"/>
</dbReference>
<keyword evidence="2" id="KW-1185">Reference proteome</keyword>
<sequence>MKPNMLSTLLLDSVNATIQVNLVDANKDTALHHAAASCMDDGNTRKIIETLLSKSDAADAVRKLNDMNYTPVHSAIRNSSEAIAANFDLLLRNYNEDQLDERVEPVLNFIARQNCDENPRGKILVQLIGHFQHALDQSWNDCTPLKQAVLSGQRGVLAELIKQPAAKIDIYKRDSKKSSAMFYAVTSDMVSSRLFSSAFKLLLS</sequence>
<comment type="caution">
    <text evidence="1">The sequence shown here is derived from an EMBL/GenBank/DDBJ whole genome shotgun (WGS) entry which is preliminary data.</text>
</comment>
<dbReference type="SUPFAM" id="SSF48403">
    <property type="entry name" value="Ankyrin repeat"/>
    <property type="match status" value="1"/>
</dbReference>
<organism evidence="1 2">
    <name type="scientific">Folsomia candida</name>
    <name type="common">Springtail</name>
    <dbReference type="NCBI Taxonomy" id="158441"/>
    <lineage>
        <taxon>Eukaryota</taxon>
        <taxon>Metazoa</taxon>
        <taxon>Ecdysozoa</taxon>
        <taxon>Arthropoda</taxon>
        <taxon>Hexapoda</taxon>
        <taxon>Collembola</taxon>
        <taxon>Entomobryomorpha</taxon>
        <taxon>Isotomoidea</taxon>
        <taxon>Isotomidae</taxon>
        <taxon>Proisotominae</taxon>
        <taxon>Folsomia</taxon>
    </lineage>
</organism>
<proteinExistence type="predicted"/>
<dbReference type="InterPro" id="IPR002110">
    <property type="entry name" value="Ankyrin_rpt"/>
</dbReference>
<gene>
    <name evidence="1" type="ORF">Fcan01_24128</name>
</gene>
<dbReference type="SMART" id="SM00248">
    <property type="entry name" value="ANK"/>
    <property type="match status" value="3"/>
</dbReference>
<dbReference type="AlphaFoldDB" id="A0A226D8M8"/>
<dbReference type="Proteomes" id="UP000198287">
    <property type="component" value="Unassembled WGS sequence"/>
</dbReference>
<reference evidence="1 2" key="1">
    <citation type="submission" date="2015-12" db="EMBL/GenBank/DDBJ databases">
        <title>The genome of Folsomia candida.</title>
        <authorList>
            <person name="Faddeeva A."/>
            <person name="Derks M.F."/>
            <person name="Anvar Y."/>
            <person name="Smit S."/>
            <person name="Van Straalen N."/>
            <person name="Roelofs D."/>
        </authorList>
    </citation>
    <scope>NUCLEOTIDE SEQUENCE [LARGE SCALE GENOMIC DNA]</scope>
    <source>
        <strain evidence="1 2">VU population</strain>
        <tissue evidence="1">Whole body</tissue>
    </source>
</reference>